<dbReference type="Proteomes" id="UP000780875">
    <property type="component" value="Unassembled WGS sequence"/>
</dbReference>
<dbReference type="InterPro" id="IPR036514">
    <property type="entry name" value="SGNH_hydro_sf"/>
</dbReference>
<dbReference type="GO" id="GO:0016787">
    <property type="term" value="F:hydrolase activity"/>
    <property type="evidence" value="ECO:0007669"/>
    <property type="project" value="UniProtKB-KW"/>
</dbReference>
<dbReference type="SUPFAM" id="SSF52266">
    <property type="entry name" value="SGNH hydrolase"/>
    <property type="match status" value="1"/>
</dbReference>
<feature type="domain" description="SGNH hydrolase-type esterase" evidence="3">
    <location>
        <begin position="49"/>
        <end position="280"/>
    </location>
</feature>
<feature type="region of interest" description="Disordered" evidence="1">
    <location>
        <begin position="21"/>
        <end position="43"/>
    </location>
</feature>
<evidence type="ECO:0000256" key="1">
    <source>
        <dbReference type="SAM" id="MobiDB-lite"/>
    </source>
</evidence>
<evidence type="ECO:0000256" key="2">
    <source>
        <dbReference type="SAM" id="SignalP"/>
    </source>
</evidence>
<evidence type="ECO:0000313" key="4">
    <source>
        <dbReference type="EMBL" id="MBZ5737965.1"/>
    </source>
</evidence>
<keyword evidence="5" id="KW-1185">Reference proteome</keyword>
<protein>
    <submittedName>
        <fullName evidence="4">SGNH/GDSL hydrolase family protein</fullName>
    </submittedName>
</protein>
<feature type="compositionally biased region" description="Low complexity" evidence="1">
    <location>
        <begin position="21"/>
        <end position="42"/>
    </location>
</feature>
<name>A0ABS7UAE4_9ACTN</name>
<proteinExistence type="predicted"/>
<dbReference type="PANTHER" id="PTHR37981:SF1">
    <property type="entry name" value="SGNH HYDROLASE-TYPE ESTERASE DOMAIN-CONTAINING PROTEIN"/>
    <property type="match status" value="1"/>
</dbReference>
<dbReference type="EMBL" id="JAIQZJ010000003">
    <property type="protein sequence ID" value="MBZ5737965.1"/>
    <property type="molecule type" value="Genomic_DNA"/>
</dbReference>
<keyword evidence="4" id="KW-0378">Hydrolase</keyword>
<gene>
    <name evidence="4" type="ORF">K8U61_07315</name>
</gene>
<dbReference type="RefSeq" id="WP_224122341.1">
    <property type="nucleotide sequence ID" value="NZ_JAIQZJ010000003.1"/>
</dbReference>
<feature type="signal peptide" evidence="2">
    <location>
        <begin position="1"/>
        <end position="24"/>
    </location>
</feature>
<feature type="chain" id="PRO_5046779489" evidence="2">
    <location>
        <begin position="25"/>
        <end position="299"/>
    </location>
</feature>
<evidence type="ECO:0000313" key="5">
    <source>
        <dbReference type="Proteomes" id="UP000780875"/>
    </source>
</evidence>
<sequence>MRRLVPALLLVAAALAGCSDEASPAPAPAPAETTGSPTGAPTQYDQYVAIGDSYTAAPLVPPTDATTICLRSERNYPALLAAAMPGTELTDVSCSGARTRNVIEPQTGATGSVPPQLEAVTARTDLVTIGLGGNDDSLFAGTLGRCMKLGGTDPDGSPCTDHYRGTSTVRDALVDIRGNVAAVVAAVHAKAPDARIVVVGYPQIIPASGSCDDLPLATGDYDLARRINHGLASAVGAGAQLAGVEFLDLWTPSEDHDICAEEPWINGRVTSAQVALAYHPMAIEQQEVARLLMHLLASD</sequence>
<dbReference type="CDD" id="cd01823">
    <property type="entry name" value="SEST_like"/>
    <property type="match status" value="1"/>
</dbReference>
<dbReference type="PROSITE" id="PS51257">
    <property type="entry name" value="PROKAR_LIPOPROTEIN"/>
    <property type="match status" value="1"/>
</dbReference>
<dbReference type="PANTHER" id="PTHR37981">
    <property type="entry name" value="LIPASE 2"/>
    <property type="match status" value="1"/>
</dbReference>
<reference evidence="4 5" key="1">
    <citation type="submission" date="2021-09" db="EMBL/GenBank/DDBJ databases">
        <title>Whole genome sequence of Nocardioides sp. GBK3QG-3.</title>
        <authorList>
            <person name="Tuo L."/>
        </authorList>
    </citation>
    <scope>NUCLEOTIDE SEQUENCE [LARGE SCALE GENOMIC DNA]</scope>
    <source>
        <strain evidence="4 5">GBK3QG-3</strain>
    </source>
</reference>
<keyword evidence="2" id="KW-0732">Signal</keyword>
<accession>A0ABS7UAE4</accession>
<dbReference type="InterPro" id="IPR037460">
    <property type="entry name" value="SEST-like"/>
</dbReference>
<dbReference type="Pfam" id="PF13472">
    <property type="entry name" value="Lipase_GDSL_2"/>
    <property type="match status" value="1"/>
</dbReference>
<dbReference type="InterPro" id="IPR013830">
    <property type="entry name" value="SGNH_hydro"/>
</dbReference>
<organism evidence="4 5">
    <name type="scientific">Nocardioides mangrovi</name>
    <dbReference type="NCBI Taxonomy" id="2874580"/>
    <lineage>
        <taxon>Bacteria</taxon>
        <taxon>Bacillati</taxon>
        <taxon>Actinomycetota</taxon>
        <taxon>Actinomycetes</taxon>
        <taxon>Propionibacteriales</taxon>
        <taxon>Nocardioidaceae</taxon>
        <taxon>Nocardioides</taxon>
    </lineage>
</organism>
<comment type="caution">
    <text evidence="4">The sequence shown here is derived from an EMBL/GenBank/DDBJ whole genome shotgun (WGS) entry which is preliminary data.</text>
</comment>
<dbReference type="Gene3D" id="3.40.50.1110">
    <property type="entry name" value="SGNH hydrolase"/>
    <property type="match status" value="1"/>
</dbReference>
<evidence type="ECO:0000259" key="3">
    <source>
        <dbReference type="Pfam" id="PF13472"/>
    </source>
</evidence>